<evidence type="ECO:0000313" key="3">
    <source>
        <dbReference type="EMBL" id="KAK6496713.1"/>
    </source>
</evidence>
<accession>A0AAV9VVL6</accession>
<gene>
    <name evidence="3" type="ORF">TWF481_001701</name>
</gene>
<evidence type="ECO:0000259" key="2">
    <source>
        <dbReference type="Pfam" id="PF22974"/>
    </source>
</evidence>
<proteinExistence type="predicted"/>
<evidence type="ECO:0000256" key="1">
    <source>
        <dbReference type="SAM" id="SignalP"/>
    </source>
</evidence>
<feature type="signal peptide" evidence="1">
    <location>
        <begin position="1"/>
        <end position="22"/>
    </location>
</feature>
<dbReference type="Proteomes" id="UP001370758">
    <property type="component" value="Unassembled WGS sequence"/>
</dbReference>
<protein>
    <recommendedName>
        <fullName evidence="2">DUF7029 domain-containing protein</fullName>
    </recommendedName>
</protein>
<dbReference type="EMBL" id="JAVHJL010000010">
    <property type="protein sequence ID" value="KAK6496713.1"/>
    <property type="molecule type" value="Genomic_DNA"/>
</dbReference>
<name>A0AAV9VVL6_9PEZI</name>
<sequence length="606" mass="66624">MIPSKLLPVALSLSLFGTQASAGVYNYNGDHGYAAYARSKVAPAPVVKQVPDTHNLLPIREEFIFPHLHKRSDDLSNLHLEETATFYFGKPATGYDIHLGTINAKPDPAHPLIALEKFDALTKSISCWGEDIVLEFNDENAMAYAIKQWDWVNKKDEDYFFLVSQHHHSGCNPQEERKPHKVVSIKSDTKKSTISLTVENTSWDNALGDFTFKFETIQHPIIKRLAKRRDPYEIGYYPSPISIIIADFICARANAAGIKLHGCKPNGEFGFGSPEILIGAAKAALEGAWKLIPNFDAKASATIQWGSEDPKSRYVFVETSGSIPEIEGVNSNYEVKGTCIGCFVKGTFEYTASGGRDSKTGKTELIVGFQPKIKAKLQLELTGKVTISKELNYVADFISQGLKAYMIQGIICLEPQFLSGPGVVMKAGASGNFTVGFTMETGSSLIMLKATSDSEIQVLQKDWGNLKVEPIFHASHLASRSEVNPYFRLGVGVGATFFKNSTISGKLGVWAGLNPQILSTMDLGYDSKGLCEGKPQIGAKFESGFRVDYSYTTVAKMEAASKLANFLFDLVKPQSMSDVRAPTSLNQDKKHILFEKQFSFCKALTL</sequence>
<reference evidence="3 4" key="1">
    <citation type="submission" date="2023-08" db="EMBL/GenBank/DDBJ databases">
        <authorList>
            <person name="Palmer J.M."/>
        </authorList>
    </citation>
    <scope>NUCLEOTIDE SEQUENCE [LARGE SCALE GENOMIC DNA]</scope>
    <source>
        <strain evidence="3 4">TWF481</strain>
    </source>
</reference>
<feature type="domain" description="DUF7029" evidence="2">
    <location>
        <begin position="107"/>
        <end position="210"/>
    </location>
</feature>
<dbReference type="InterPro" id="IPR054293">
    <property type="entry name" value="DUF7029"/>
</dbReference>
<comment type="caution">
    <text evidence="3">The sequence shown here is derived from an EMBL/GenBank/DDBJ whole genome shotgun (WGS) entry which is preliminary data.</text>
</comment>
<feature type="chain" id="PRO_5043889039" description="DUF7029 domain-containing protein" evidence="1">
    <location>
        <begin position="23"/>
        <end position="606"/>
    </location>
</feature>
<keyword evidence="4" id="KW-1185">Reference proteome</keyword>
<keyword evidence="1" id="KW-0732">Signal</keyword>
<dbReference type="Pfam" id="PF22974">
    <property type="entry name" value="DUF7029"/>
    <property type="match status" value="1"/>
</dbReference>
<dbReference type="AlphaFoldDB" id="A0AAV9VVL6"/>
<organism evidence="3 4">
    <name type="scientific">Arthrobotrys musiformis</name>
    <dbReference type="NCBI Taxonomy" id="47236"/>
    <lineage>
        <taxon>Eukaryota</taxon>
        <taxon>Fungi</taxon>
        <taxon>Dikarya</taxon>
        <taxon>Ascomycota</taxon>
        <taxon>Pezizomycotina</taxon>
        <taxon>Orbiliomycetes</taxon>
        <taxon>Orbiliales</taxon>
        <taxon>Orbiliaceae</taxon>
        <taxon>Arthrobotrys</taxon>
    </lineage>
</organism>
<evidence type="ECO:0000313" key="4">
    <source>
        <dbReference type="Proteomes" id="UP001370758"/>
    </source>
</evidence>